<keyword evidence="1 3" id="KW-0694">RNA-binding</keyword>
<dbReference type="PRINTS" id="PR00681">
    <property type="entry name" value="RIBOSOMALS1"/>
</dbReference>
<evidence type="ECO:0000256" key="1">
    <source>
        <dbReference type="ARBA" id="ARBA00022884"/>
    </source>
</evidence>
<dbReference type="PANTHER" id="PTHR11252">
    <property type="entry name" value="POLYRIBONUCLEOTIDE NUCLEOTIDYLTRANSFERASE"/>
    <property type="match status" value="1"/>
</dbReference>
<dbReference type="InterPro" id="IPR003029">
    <property type="entry name" value="S1_domain"/>
</dbReference>
<dbReference type="InterPro" id="IPR012340">
    <property type="entry name" value="NA-bd_OB-fold"/>
</dbReference>
<dbReference type="Gene3D" id="3.30.1370.10">
    <property type="entry name" value="K Homology domain, type 1"/>
    <property type="match status" value="1"/>
</dbReference>
<dbReference type="GO" id="GO:0006402">
    <property type="term" value="P:mRNA catabolic process"/>
    <property type="evidence" value="ECO:0007669"/>
    <property type="project" value="InterPro"/>
</dbReference>
<name>A0A2J0MEE7_9BACT</name>
<dbReference type="SUPFAM" id="SSF54791">
    <property type="entry name" value="Eukaryotic type KH-domain (KH-domain type I)"/>
    <property type="match status" value="1"/>
</dbReference>
<accession>A0A2J0MEE7</accession>
<dbReference type="Pfam" id="PF00013">
    <property type="entry name" value="KH_1"/>
    <property type="match status" value="1"/>
</dbReference>
<organism evidence="5 6">
    <name type="scientific">Candidatus Nomurabacteria bacterium CG_4_10_14_0_2_um_filter_33_9</name>
    <dbReference type="NCBI Taxonomy" id="1974728"/>
    <lineage>
        <taxon>Bacteria</taxon>
        <taxon>Candidatus Nomuraibacteriota</taxon>
    </lineage>
</organism>
<dbReference type="AlphaFoldDB" id="A0A2J0MEE7"/>
<dbReference type="GO" id="GO:0003723">
    <property type="term" value="F:RNA binding"/>
    <property type="evidence" value="ECO:0007669"/>
    <property type="project" value="UniProtKB-UniRule"/>
</dbReference>
<dbReference type="PROSITE" id="PS50126">
    <property type="entry name" value="S1"/>
    <property type="match status" value="1"/>
</dbReference>
<dbReference type="Gene3D" id="2.40.50.140">
    <property type="entry name" value="Nucleic acid-binding proteins"/>
    <property type="match status" value="1"/>
</dbReference>
<dbReference type="SUPFAM" id="SSF50249">
    <property type="entry name" value="Nucleic acid-binding proteins"/>
    <property type="match status" value="1"/>
</dbReference>
<comment type="function">
    <text evidence="2">Binds mRNA; thus facilitating recognition of the initiation point. It is needed to translate mRNA with a short Shine-Dalgarno (SD) purine-rich sequence.</text>
</comment>
<dbReference type="GO" id="GO:0005829">
    <property type="term" value="C:cytosol"/>
    <property type="evidence" value="ECO:0007669"/>
    <property type="project" value="TreeGrafter"/>
</dbReference>
<dbReference type="GO" id="GO:0004654">
    <property type="term" value="F:polyribonucleotide nucleotidyltransferase activity"/>
    <property type="evidence" value="ECO:0007669"/>
    <property type="project" value="InterPro"/>
</dbReference>
<dbReference type="GO" id="GO:0000175">
    <property type="term" value="F:3'-5'-RNA exonuclease activity"/>
    <property type="evidence" value="ECO:0007669"/>
    <property type="project" value="TreeGrafter"/>
</dbReference>
<dbReference type="PROSITE" id="PS50084">
    <property type="entry name" value="KH_TYPE_1"/>
    <property type="match status" value="1"/>
</dbReference>
<evidence type="ECO:0000256" key="3">
    <source>
        <dbReference type="PROSITE-ProRule" id="PRU00117"/>
    </source>
</evidence>
<feature type="non-terminal residue" evidence="5">
    <location>
        <position position="1"/>
    </location>
</feature>
<evidence type="ECO:0000313" key="5">
    <source>
        <dbReference type="EMBL" id="PIZ86240.1"/>
    </source>
</evidence>
<reference evidence="6" key="1">
    <citation type="submission" date="2017-09" db="EMBL/GenBank/DDBJ databases">
        <title>Depth-based differentiation of microbial function through sediment-hosted aquifers and enrichment of novel symbionts in the deep terrestrial subsurface.</title>
        <authorList>
            <person name="Probst A.J."/>
            <person name="Ladd B."/>
            <person name="Jarett J.K."/>
            <person name="Geller-Mcgrath D.E."/>
            <person name="Sieber C.M.K."/>
            <person name="Emerson J.B."/>
            <person name="Anantharaman K."/>
            <person name="Thomas B.C."/>
            <person name="Malmstrom R."/>
            <person name="Stieglmeier M."/>
            <person name="Klingl A."/>
            <person name="Woyke T."/>
            <person name="Ryan C.M."/>
            <person name="Banfield J.F."/>
        </authorList>
    </citation>
    <scope>NUCLEOTIDE SEQUENCE [LARGE SCALE GENOMIC DNA]</scope>
</reference>
<comment type="caution">
    <text evidence="5">The sequence shown here is derived from an EMBL/GenBank/DDBJ whole genome shotgun (WGS) entry which is preliminary data.</text>
</comment>
<evidence type="ECO:0000313" key="6">
    <source>
        <dbReference type="Proteomes" id="UP000229132"/>
    </source>
</evidence>
<dbReference type="PANTHER" id="PTHR11252:SF0">
    <property type="entry name" value="POLYRIBONUCLEOTIDE NUCLEOTIDYLTRANSFERASE 1, MITOCHONDRIAL"/>
    <property type="match status" value="1"/>
</dbReference>
<dbReference type="FunFam" id="2.40.50.140:FF:000103">
    <property type="entry name" value="protein RRP5 homolog"/>
    <property type="match status" value="1"/>
</dbReference>
<sequence>TIKDIKERTGAEITIEDDGTVYLTGKDDKAEKAKKIIEEMTHEFKLGEVLKGEVVKLADFGVFVRLNPFVDGMVHISEMAPFRVERVSDIIKEGTIVPVKVIKIDEERGKISLSIKEADKDFFKKN</sequence>
<dbReference type="InterPro" id="IPR004088">
    <property type="entry name" value="KH_dom_type_1"/>
</dbReference>
<keyword evidence="5" id="KW-0808">Transferase</keyword>
<dbReference type="EMBL" id="PFOX01000014">
    <property type="protein sequence ID" value="PIZ86240.1"/>
    <property type="molecule type" value="Genomic_DNA"/>
</dbReference>
<dbReference type="SMART" id="SM00316">
    <property type="entry name" value="S1"/>
    <property type="match status" value="1"/>
</dbReference>
<feature type="domain" description="S1 motif" evidence="4">
    <location>
        <begin position="47"/>
        <end position="116"/>
    </location>
</feature>
<dbReference type="InterPro" id="IPR035104">
    <property type="entry name" value="Ribosomal_protein_S1-like"/>
</dbReference>
<protein>
    <submittedName>
        <fullName evidence="5">Polyribonucleotide nucleotidyltransferase</fullName>
    </submittedName>
</protein>
<dbReference type="InterPro" id="IPR036612">
    <property type="entry name" value="KH_dom_type_1_sf"/>
</dbReference>
<evidence type="ECO:0000256" key="2">
    <source>
        <dbReference type="ARBA" id="ARBA00025604"/>
    </source>
</evidence>
<dbReference type="InterPro" id="IPR012162">
    <property type="entry name" value="PNPase"/>
</dbReference>
<evidence type="ECO:0000259" key="4">
    <source>
        <dbReference type="PROSITE" id="PS50126"/>
    </source>
</evidence>
<dbReference type="Pfam" id="PF00575">
    <property type="entry name" value="S1"/>
    <property type="match status" value="1"/>
</dbReference>
<dbReference type="Proteomes" id="UP000229132">
    <property type="component" value="Unassembled WGS sequence"/>
</dbReference>
<proteinExistence type="predicted"/>
<gene>
    <name evidence="5" type="ORF">COX94_00795</name>
</gene>